<gene>
    <name evidence="2" type="ORF">EV682_12518</name>
    <name evidence="1" type="ORF">NCTC11159_02808</name>
</gene>
<protein>
    <submittedName>
        <fullName evidence="1">Uncharacterized protein</fullName>
    </submittedName>
</protein>
<organism evidence="1 3">
    <name type="scientific">Iodobacter fluviatilis</name>
    <dbReference type="NCBI Taxonomy" id="537"/>
    <lineage>
        <taxon>Bacteria</taxon>
        <taxon>Pseudomonadati</taxon>
        <taxon>Pseudomonadota</taxon>
        <taxon>Betaproteobacteria</taxon>
        <taxon>Neisseriales</taxon>
        <taxon>Chitinibacteraceae</taxon>
        <taxon>Iodobacter</taxon>
    </lineage>
</organism>
<dbReference type="Proteomes" id="UP000255108">
    <property type="component" value="Unassembled WGS sequence"/>
</dbReference>
<dbReference type="EMBL" id="UGHR01000001">
    <property type="protein sequence ID" value="STQ91731.1"/>
    <property type="molecule type" value="Genomic_DNA"/>
</dbReference>
<dbReference type="RefSeq" id="WP_115227911.1">
    <property type="nucleotide sequence ID" value="NZ_CAWOLO010000025.1"/>
</dbReference>
<evidence type="ECO:0000313" key="2">
    <source>
        <dbReference type="EMBL" id="TCU81215.1"/>
    </source>
</evidence>
<dbReference type="AlphaFoldDB" id="A0A377QCX3"/>
<dbReference type="Proteomes" id="UP000295794">
    <property type="component" value="Unassembled WGS sequence"/>
</dbReference>
<evidence type="ECO:0000313" key="4">
    <source>
        <dbReference type="Proteomes" id="UP000295794"/>
    </source>
</evidence>
<evidence type="ECO:0000313" key="3">
    <source>
        <dbReference type="Proteomes" id="UP000255108"/>
    </source>
</evidence>
<evidence type="ECO:0000313" key="1">
    <source>
        <dbReference type="EMBL" id="STQ91731.1"/>
    </source>
</evidence>
<proteinExistence type="predicted"/>
<sequence length="67" mass="7437">MAKPSNTPIQPVSFSDKAFRSRTILLDDGRSFAVINRAISSDDEVLIAHLDQRPDFERLILPPASEA</sequence>
<dbReference type="OrthoDB" id="8759061at2"/>
<dbReference type="EMBL" id="SMBT01000025">
    <property type="protein sequence ID" value="TCU81215.1"/>
    <property type="molecule type" value="Genomic_DNA"/>
</dbReference>
<reference evidence="2 4" key="2">
    <citation type="submission" date="2019-03" db="EMBL/GenBank/DDBJ databases">
        <title>Genomic Encyclopedia of Type Strains, Phase IV (KMG-IV): sequencing the most valuable type-strain genomes for metagenomic binning, comparative biology and taxonomic classification.</title>
        <authorList>
            <person name="Goeker M."/>
        </authorList>
    </citation>
    <scope>NUCLEOTIDE SEQUENCE [LARGE SCALE GENOMIC DNA]</scope>
    <source>
        <strain evidence="2 4">DSM 3764</strain>
    </source>
</reference>
<keyword evidence="4" id="KW-1185">Reference proteome</keyword>
<name>A0A377QCX3_9NEIS</name>
<reference evidence="1 3" key="1">
    <citation type="submission" date="2018-06" db="EMBL/GenBank/DDBJ databases">
        <authorList>
            <consortium name="Pathogen Informatics"/>
            <person name="Doyle S."/>
        </authorList>
    </citation>
    <scope>NUCLEOTIDE SEQUENCE [LARGE SCALE GENOMIC DNA]</scope>
    <source>
        <strain evidence="1 3">NCTC11159</strain>
    </source>
</reference>
<accession>A0A377QCX3</accession>